<accession>A0A1I4F8P8</accession>
<dbReference type="GO" id="GO:0044780">
    <property type="term" value="P:bacterial-type flagellum assembly"/>
    <property type="evidence" value="ECO:0007669"/>
    <property type="project" value="InterPro"/>
</dbReference>
<evidence type="ECO:0000313" key="7">
    <source>
        <dbReference type="Proteomes" id="UP000199533"/>
    </source>
</evidence>
<dbReference type="Gene3D" id="3.30.750.140">
    <property type="match status" value="1"/>
</dbReference>
<sequence length="382" mass="41566">MLNLVNTLQSQVQTKQPAINTNDISRSNESKREQFDKIFAHEVADKKNAPTAEHTANPASNKTSEKTEVTQKQTDTAHTDNKSATTTENTDITASDEVSEKTESTQQTTDATSVDQTALLPQNQLNTNMKNPALGLGQSQNLVTTLLSSQPGSQQGIMQDFLDDIRSWHSLQTANPAGDGKILSFSTHTHKEILSGLNEPSALSQIDSDTTQHSGLNNLAQIFSPSSTQAAAPHSLSLDTQIGQPKWNGEFAQKIVWLVNQQNQVAELRLNPAHLGPVEIMLSLTSENGTQATAQFVSPHLAVREAIEASLPKLRELMAENGIQLGDVMVGAESFQRQQRDEQRPLYSTGNARIFGANDESDSHLDKGIVSNRHIGIVNTFA</sequence>
<evidence type="ECO:0000256" key="1">
    <source>
        <dbReference type="ARBA" id="ARBA00003944"/>
    </source>
</evidence>
<feature type="compositionally biased region" description="Basic and acidic residues" evidence="4">
    <location>
        <begin position="63"/>
        <end position="81"/>
    </location>
</feature>
<keyword evidence="6" id="KW-0282">Flagellum</keyword>
<feature type="domain" description="Flagellar hook-length control protein-like C-terminal" evidence="5">
    <location>
        <begin position="253"/>
        <end position="338"/>
    </location>
</feature>
<dbReference type="PANTHER" id="PTHR37533:SF2">
    <property type="entry name" value="FLAGELLAR HOOK-LENGTH CONTROL PROTEIN"/>
    <property type="match status" value="1"/>
</dbReference>
<dbReference type="InterPro" id="IPR001635">
    <property type="entry name" value="Flag_hook_Flik"/>
</dbReference>
<keyword evidence="7" id="KW-1185">Reference proteome</keyword>
<dbReference type="CDD" id="cd17470">
    <property type="entry name" value="T3SS_Flik_C"/>
    <property type="match status" value="1"/>
</dbReference>
<evidence type="ECO:0000259" key="5">
    <source>
        <dbReference type="Pfam" id="PF02120"/>
    </source>
</evidence>
<gene>
    <name evidence="6" type="ORF">SAMN05216302_103331</name>
</gene>
<organism evidence="6 7">
    <name type="scientific">Nitrosomonas aestuarii</name>
    <dbReference type="NCBI Taxonomy" id="52441"/>
    <lineage>
        <taxon>Bacteria</taxon>
        <taxon>Pseudomonadati</taxon>
        <taxon>Pseudomonadota</taxon>
        <taxon>Betaproteobacteria</taxon>
        <taxon>Nitrosomonadales</taxon>
        <taxon>Nitrosomonadaceae</taxon>
        <taxon>Nitrosomonas</taxon>
    </lineage>
</organism>
<keyword evidence="3" id="KW-1005">Bacterial flagellum biogenesis</keyword>
<dbReference type="PANTHER" id="PTHR37533">
    <property type="entry name" value="FLAGELLAR HOOK-LENGTH CONTROL PROTEIN"/>
    <property type="match status" value="1"/>
</dbReference>
<feature type="compositionally biased region" description="Polar residues" evidence="4">
    <location>
        <begin position="82"/>
        <end position="93"/>
    </location>
</feature>
<feature type="compositionally biased region" description="Polar residues" evidence="4">
    <location>
        <begin position="104"/>
        <end position="116"/>
    </location>
</feature>
<evidence type="ECO:0000256" key="2">
    <source>
        <dbReference type="ARBA" id="ARBA00009149"/>
    </source>
</evidence>
<dbReference type="Proteomes" id="UP000199533">
    <property type="component" value="Unassembled WGS sequence"/>
</dbReference>
<feature type="region of interest" description="Disordered" evidence="4">
    <location>
        <begin position="43"/>
        <end position="116"/>
    </location>
</feature>
<dbReference type="OrthoDB" id="8596319at2"/>
<dbReference type="PRINTS" id="PR01007">
    <property type="entry name" value="FLGHOOKFLIK"/>
</dbReference>
<dbReference type="RefSeq" id="WP_090702165.1">
    <property type="nucleotide sequence ID" value="NZ_FOSP01000033.1"/>
</dbReference>
<reference evidence="7" key="1">
    <citation type="submission" date="2016-10" db="EMBL/GenBank/DDBJ databases">
        <authorList>
            <person name="Varghese N."/>
            <person name="Submissions S."/>
        </authorList>
    </citation>
    <scope>NUCLEOTIDE SEQUENCE [LARGE SCALE GENOMIC DNA]</scope>
    <source>
        <strain evidence="7">Nm69</strain>
    </source>
</reference>
<keyword evidence="6" id="KW-0966">Cell projection</keyword>
<feature type="region of interest" description="Disordered" evidence="4">
    <location>
        <begin position="1"/>
        <end position="31"/>
    </location>
</feature>
<dbReference type="InterPro" id="IPR052563">
    <property type="entry name" value="FliK"/>
</dbReference>
<name>A0A1I4F8P8_9PROT</name>
<dbReference type="InterPro" id="IPR021136">
    <property type="entry name" value="Flagellar_hook_control-like_C"/>
</dbReference>
<keyword evidence="6" id="KW-0969">Cilium</keyword>
<evidence type="ECO:0000256" key="3">
    <source>
        <dbReference type="ARBA" id="ARBA00022795"/>
    </source>
</evidence>
<comment type="similarity">
    <text evidence="2">Belongs to the FliK family.</text>
</comment>
<evidence type="ECO:0000313" key="6">
    <source>
        <dbReference type="EMBL" id="SFL12781.1"/>
    </source>
</evidence>
<comment type="function">
    <text evidence="1">Controls the length of the flagellar hook.</text>
</comment>
<dbReference type="AlphaFoldDB" id="A0A1I4F8P8"/>
<dbReference type="EMBL" id="FOSP01000033">
    <property type="protein sequence ID" value="SFL12781.1"/>
    <property type="molecule type" value="Genomic_DNA"/>
</dbReference>
<proteinExistence type="inferred from homology"/>
<dbReference type="GO" id="GO:0009424">
    <property type="term" value="C:bacterial-type flagellum hook"/>
    <property type="evidence" value="ECO:0007669"/>
    <property type="project" value="InterPro"/>
</dbReference>
<evidence type="ECO:0000256" key="4">
    <source>
        <dbReference type="SAM" id="MobiDB-lite"/>
    </source>
</evidence>
<dbReference type="STRING" id="52441.SAMN05216302_103331"/>
<feature type="compositionally biased region" description="Polar residues" evidence="4">
    <location>
        <begin position="1"/>
        <end position="25"/>
    </location>
</feature>
<dbReference type="InterPro" id="IPR038610">
    <property type="entry name" value="FliK-like_C_sf"/>
</dbReference>
<protein>
    <submittedName>
        <fullName evidence="6">Flagellar hook-length control protein FliK</fullName>
    </submittedName>
</protein>
<dbReference type="Pfam" id="PF02120">
    <property type="entry name" value="Flg_hook"/>
    <property type="match status" value="1"/>
</dbReference>